<dbReference type="Pfam" id="PF00535">
    <property type="entry name" value="Glycos_transf_2"/>
    <property type="match status" value="1"/>
</dbReference>
<organism evidence="3">
    <name type="scientific">uncultured Asticcacaulis sp</name>
    <dbReference type="NCBI Taxonomy" id="265211"/>
    <lineage>
        <taxon>Bacteria</taxon>
        <taxon>Pseudomonadati</taxon>
        <taxon>Pseudomonadota</taxon>
        <taxon>Alphaproteobacteria</taxon>
        <taxon>Caulobacterales</taxon>
        <taxon>Caulobacteraceae</taxon>
        <taxon>Asticcacaulis</taxon>
        <taxon>environmental samples</taxon>
    </lineage>
</organism>
<dbReference type="SUPFAM" id="SSF53448">
    <property type="entry name" value="Nucleotide-diphospho-sugar transferases"/>
    <property type="match status" value="1"/>
</dbReference>
<dbReference type="EMBL" id="KF122237">
    <property type="protein sequence ID" value="AIA89533.1"/>
    <property type="molecule type" value="Genomic_DNA"/>
</dbReference>
<evidence type="ECO:0000256" key="1">
    <source>
        <dbReference type="SAM" id="MobiDB-lite"/>
    </source>
</evidence>
<feature type="region of interest" description="Disordered" evidence="1">
    <location>
        <begin position="86"/>
        <end position="120"/>
    </location>
</feature>
<accession>A0A060BYP1</accession>
<protein>
    <submittedName>
        <fullName evidence="3">CAZy families GT2 protein</fullName>
    </submittedName>
</protein>
<evidence type="ECO:0000259" key="2">
    <source>
        <dbReference type="Pfam" id="PF00535"/>
    </source>
</evidence>
<dbReference type="AlphaFoldDB" id="A0A060BYP1"/>
<feature type="non-terminal residue" evidence="3">
    <location>
        <position position="120"/>
    </location>
</feature>
<name>A0A060BYP1_9CAUL</name>
<dbReference type="InterPro" id="IPR001173">
    <property type="entry name" value="Glyco_trans_2-like"/>
</dbReference>
<reference evidence="3" key="1">
    <citation type="journal article" date="2013" name="Environ. Microbiol.">
        <title>Seasonally variable intestinal metagenomes of the red palm weevil (Rhynchophorus ferrugineus).</title>
        <authorList>
            <person name="Jia S."/>
            <person name="Zhang X."/>
            <person name="Zhang G."/>
            <person name="Yin A."/>
            <person name="Zhang S."/>
            <person name="Li F."/>
            <person name="Wang L."/>
            <person name="Zhao D."/>
            <person name="Yun Q."/>
            <person name="Tala"/>
            <person name="Wang J."/>
            <person name="Sun G."/>
            <person name="Baabdullah M."/>
            <person name="Yu X."/>
            <person name="Hu S."/>
            <person name="Al-Mssallem I.S."/>
            <person name="Yu J."/>
        </authorList>
    </citation>
    <scope>NUCLEOTIDE SEQUENCE</scope>
</reference>
<feature type="domain" description="Glycosyltransferase 2-like" evidence="2">
    <location>
        <begin position="20"/>
        <end position="87"/>
    </location>
</feature>
<proteinExistence type="predicted"/>
<sequence>MMQEMRDASSPQPNDRPEISIVICTLDEHEAIAGVLAEIDLALSGHLREIIVVDDSSDMRTGDQVLAYAKTHPGVRLIKRRNERGLGHRGHPWLGSRARTPAGPDGRRWPARPGIAGAHA</sequence>
<dbReference type="Gene3D" id="3.90.550.10">
    <property type="entry name" value="Spore Coat Polysaccharide Biosynthesis Protein SpsA, Chain A"/>
    <property type="match status" value="1"/>
</dbReference>
<evidence type="ECO:0000313" key="3">
    <source>
        <dbReference type="EMBL" id="AIA89533.1"/>
    </source>
</evidence>
<dbReference type="InterPro" id="IPR029044">
    <property type="entry name" value="Nucleotide-diphossugar_trans"/>
</dbReference>